<protein>
    <recommendedName>
        <fullName evidence="3">DUF1800 domain-containing protein</fullName>
    </recommendedName>
</protein>
<name>A0A2B8BQ12_9PROT</name>
<keyword evidence="2" id="KW-1185">Reference proteome</keyword>
<dbReference type="RefSeq" id="WP_098734668.1">
    <property type="nucleotide sequence ID" value="NZ_PDKW01000036.1"/>
</dbReference>
<dbReference type="OrthoDB" id="9772295at2"/>
<dbReference type="InterPro" id="IPR014917">
    <property type="entry name" value="DUF1800"/>
</dbReference>
<evidence type="ECO:0000313" key="1">
    <source>
        <dbReference type="EMBL" id="PGH59317.1"/>
    </source>
</evidence>
<proteinExistence type="predicted"/>
<comment type="caution">
    <text evidence="1">The sequence shown here is derived from an EMBL/GenBank/DDBJ whole genome shotgun (WGS) entry which is preliminary data.</text>
</comment>
<reference evidence="2" key="1">
    <citation type="submission" date="2017-10" db="EMBL/GenBank/DDBJ databases">
        <authorList>
            <person name="Kravchenko I.K."/>
            <person name="Grouzdev D.S."/>
        </authorList>
    </citation>
    <scope>NUCLEOTIDE SEQUENCE [LARGE SCALE GENOMIC DNA]</scope>
    <source>
        <strain evidence="2">B2</strain>
    </source>
</reference>
<dbReference type="AlphaFoldDB" id="A0A2B8BQ12"/>
<gene>
    <name evidence="1" type="ORF">CRT60_01420</name>
</gene>
<dbReference type="Proteomes" id="UP000225379">
    <property type="component" value="Unassembled WGS sequence"/>
</dbReference>
<evidence type="ECO:0000313" key="2">
    <source>
        <dbReference type="Proteomes" id="UP000225379"/>
    </source>
</evidence>
<dbReference type="EMBL" id="PDKW01000036">
    <property type="protein sequence ID" value="PGH59317.1"/>
    <property type="molecule type" value="Genomic_DNA"/>
</dbReference>
<organism evidence="1 2">
    <name type="scientific">Azospirillum palustre</name>
    <dbReference type="NCBI Taxonomy" id="2044885"/>
    <lineage>
        <taxon>Bacteria</taxon>
        <taxon>Pseudomonadati</taxon>
        <taxon>Pseudomonadota</taxon>
        <taxon>Alphaproteobacteria</taxon>
        <taxon>Rhodospirillales</taxon>
        <taxon>Azospirillaceae</taxon>
        <taxon>Azospirillum</taxon>
    </lineage>
</organism>
<accession>A0A2B8BQ12</accession>
<evidence type="ECO:0008006" key="3">
    <source>
        <dbReference type="Google" id="ProtNLM"/>
    </source>
</evidence>
<sequence>MGGTMTIPPAVVFSRLAFGPRPAEPDAASGRPDWLARWLDRQLSPDLSPDGHDDPEVERRLAAAKLRIRYPAGDGWEAVDEDRPLACLGQPIEALWPLAANRPAVAGPERQRPRLEVAAATLIRAVHSRWQLREVLVDFWHNHFNVNAAGEPAVAAALPVYDRDVIRRHALGNFRAFLEAVATSSAMQVYLNNRSSRAGAANENYARELFELHGLGRDAYLNALYNRWRDVPGALRGAPDGYIDQDVYEAARAFTGWTLEDGAGLGGDARLPVTGRFTYVEGWHDNYQKRVLGREFDPFQSPMDDGRRVLDLVADHPATARNLCTALCRRLVADDPPAGLVALAARVWTESRSKPDQIARVVRAIALSPDFARIRDAKVKRPLELVASFACGAGIDLVPTNALLGELDGSGQRLFGWPAPVGHPDRMESWLGAAAMRRRWALLLGLAENRWETGAIDLAARFPAPLPAAAAVDRWQGLLHGDEPEPATTAAILTGMGLAADAMLTPGTKAGDDRLRRVAAFVAMAPRFNQR</sequence>
<dbReference type="Pfam" id="PF08811">
    <property type="entry name" value="DUF1800"/>
    <property type="match status" value="1"/>
</dbReference>